<name>A0A6M1LSN9_9PROT</name>
<keyword evidence="3" id="KW-1185">Reference proteome</keyword>
<gene>
    <name evidence="2" type="ORF">G3576_26025</name>
</gene>
<dbReference type="InterPro" id="IPR036866">
    <property type="entry name" value="RibonucZ/Hydroxyglut_hydro"/>
</dbReference>
<dbReference type="Pfam" id="PF12706">
    <property type="entry name" value="Lactamase_B_2"/>
    <property type="match status" value="1"/>
</dbReference>
<dbReference type="PANTHER" id="PTHR15032">
    <property type="entry name" value="N-ACYL-PHOSPHATIDYLETHANOLAMINE-HYDROLYZING PHOSPHOLIPASE D"/>
    <property type="match status" value="1"/>
</dbReference>
<dbReference type="SUPFAM" id="SSF56281">
    <property type="entry name" value="Metallo-hydrolase/oxidoreductase"/>
    <property type="match status" value="1"/>
</dbReference>
<proteinExistence type="predicted"/>
<dbReference type="EMBL" id="JAAIKB010000015">
    <property type="protein sequence ID" value="NGM23498.1"/>
    <property type="molecule type" value="Genomic_DNA"/>
</dbReference>
<protein>
    <recommendedName>
        <fullName evidence="1">Metallo-beta-lactamase domain-containing protein</fullName>
    </recommendedName>
</protein>
<reference evidence="2 3" key="1">
    <citation type="submission" date="2020-02" db="EMBL/GenBank/DDBJ databases">
        <authorList>
            <person name="Kim H.M."/>
            <person name="Jeon C.O."/>
        </authorList>
    </citation>
    <scope>NUCLEOTIDE SEQUENCE [LARGE SCALE GENOMIC DNA]</scope>
    <source>
        <strain evidence="2 3">PeD5</strain>
    </source>
</reference>
<dbReference type="Gene3D" id="3.60.15.10">
    <property type="entry name" value="Ribonuclease Z/Hydroxyacylglutathione hydrolase-like"/>
    <property type="match status" value="1"/>
</dbReference>
<sequence length="368" mass="39955">MRASTVGSPPLPSSAITRRKLATLIAAVPILGACVSARAGSDYYAGPVSDHFDGSRFFNPGGDGPRPFTDLLRWQLTESRTAWPESFPSPHPQDSPPARVEGKALRVSFAGHATFLIQGAGLNIITDPVFSDRASPFSFYGPKRVNAPGIDFGRLPRIDVVLLSHGHYDHMDVDTLRRLWERDRPRILAPLGNDVILRGHHPGMVVEAMDWHARRDLGAGVAASLEPVHHWSARGLFDRNHALWGGFVLTGIGDGIFFAGDTGFDQGRPFRRVAERHPGLGLALLPIGAYEPRWFMAPQHMNPDDAVQGFQLLGAHQALGYHWGTFNLTNEGVDSPAQDLATALAAKGIEPARFLAAQPGLVWTNAAT</sequence>
<evidence type="ECO:0000259" key="1">
    <source>
        <dbReference type="Pfam" id="PF12706"/>
    </source>
</evidence>
<feature type="domain" description="Metallo-beta-lactamase" evidence="1">
    <location>
        <begin position="123"/>
        <end position="323"/>
    </location>
</feature>
<reference evidence="2 3" key="2">
    <citation type="submission" date="2020-03" db="EMBL/GenBank/DDBJ databases">
        <title>Roseomonas stagni sp. nov., isolated from pond water in Japan.</title>
        <authorList>
            <person name="Furuhata K."/>
            <person name="Miyamoto H."/>
            <person name="Goto K."/>
        </authorList>
    </citation>
    <scope>NUCLEOTIDE SEQUENCE [LARGE SCALE GENOMIC DNA]</scope>
    <source>
        <strain evidence="2 3">PeD5</strain>
    </source>
</reference>
<organism evidence="2 3">
    <name type="scientific">Falsiroseomonas algicola</name>
    <dbReference type="NCBI Taxonomy" id="2716930"/>
    <lineage>
        <taxon>Bacteria</taxon>
        <taxon>Pseudomonadati</taxon>
        <taxon>Pseudomonadota</taxon>
        <taxon>Alphaproteobacteria</taxon>
        <taxon>Acetobacterales</taxon>
        <taxon>Roseomonadaceae</taxon>
        <taxon>Falsiroseomonas</taxon>
    </lineage>
</organism>
<dbReference type="PROSITE" id="PS51257">
    <property type="entry name" value="PROKAR_LIPOPROTEIN"/>
    <property type="match status" value="1"/>
</dbReference>
<dbReference type="GO" id="GO:0005737">
    <property type="term" value="C:cytoplasm"/>
    <property type="evidence" value="ECO:0007669"/>
    <property type="project" value="TreeGrafter"/>
</dbReference>
<dbReference type="Proteomes" id="UP000475385">
    <property type="component" value="Unassembled WGS sequence"/>
</dbReference>
<evidence type="ECO:0000313" key="3">
    <source>
        <dbReference type="Proteomes" id="UP000475385"/>
    </source>
</evidence>
<accession>A0A6M1LSN9</accession>
<comment type="caution">
    <text evidence="2">The sequence shown here is derived from an EMBL/GenBank/DDBJ whole genome shotgun (WGS) entry which is preliminary data.</text>
</comment>
<dbReference type="PANTHER" id="PTHR15032:SF4">
    <property type="entry name" value="N-ACYL-PHOSPHATIDYLETHANOLAMINE-HYDROLYZING PHOSPHOLIPASE D"/>
    <property type="match status" value="1"/>
</dbReference>
<evidence type="ECO:0000313" key="2">
    <source>
        <dbReference type="EMBL" id="NGM23498.1"/>
    </source>
</evidence>
<dbReference type="AlphaFoldDB" id="A0A6M1LSN9"/>
<dbReference type="InterPro" id="IPR001279">
    <property type="entry name" value="Metallo-B-lactamas"/>
</dbReference>